<reference evidence="3" key="2">
    <citation type="journal article" date="2024" name="Plant">
        <title>Genomic evolution and insights into agronomic trait innovations of Sesamum species.</title>
        <authorList>
            <person name="Miao H."/>
            <person name="Wang L."/>
            <person name="Qu L."/>
            <person name="Liu H."/>
            <person name="Sun Y."/>
            <person name="Le M."/>
            <person name="Wang Q."/>
            <person name="Wei S."/>
            <person name="Zheng Y."/>
            <person name="Lin W."/>
            <person name="Duan Y."/>
            <person name="Cao H."/>
            <person name="Xiong S."/>
            <person name="Wang X."/>
            <person name="Wei L."/>
            <person name="Li C."/>
            <person name="Ma Q."/>
            <person name="Ju M."/>
            <person name="Zhao R."/>
            <person name="Li G."/>
            <person name="Mu C."/>
            <person name="Tian Q."/>
            <person name="Mei H."/>
            <person name="Zhang T."/>
            <person name="Gao T."/>
            <person name="Zhang H."/>
        </authorList>
    </citation>
    <scope>NUCLEOTIDE SEQUENCE</scope>
    <source>
        <strain evidence="3">G02</strain>
    </source>
</reference>
<organism evidence="3">
    <name type="scientific">Sesamum radiatum</name>
    <name type="common">Black benniseed</name>
    <dbReference type="NCBI Taxonomy" id="300843"/>
    <lineage>
        <taxon>Eukaryota</taxon>
        <taxon>Viridiplantae</taxon>
        <taxon>Streptophyta</taxon>
        <taxon>Embryophyta</taxon>
        <taxon>Tracheophyta</taxon>
        <taxon>Spermatophyta</taxon>
        <taxon>Magnoliopsida</taxon>
        <taxon>eudicotyledons</taxon>
        <taxon>Gunneridae</taxon>
        <taxon>Pentapetalae</taxon>
        <taxon>asterids</taxon>
        <taxon>lamiids</taxon>
        <taxon>Lamiales</taxon>
        <taxon>Pedaliaceae</taxon>
        <taxon>Sesamum</taxon>
    </lineage>
</organism>
<gene>
    <name evidence="3" type="ORF">Sradi_0371900</name>
</gene>
<accession>A0AAW2W5V6</accession>
<dbReference type="AlphaFoldDB" id="A0AAW2W5V6"/>
<proteinExistence type="predicted"/>
<dbReference type="Pfam" id="PF10551">
    <property type="entry name" value="MULE"/>
    <property type="match status" value="1"/>
</dbReference>
<feature type="domain" description="MULE transposase" evidence="2">
    <location>
        <begin position="272"/>
        <end position="342"/>
    </location>
</feature>
<evidence type="ECO:0000256" key="1">
    <source>
        <dbReference type="SAM" id="MobiDB-lite"/>
    </source>
</evidence>
<dbReference type="PANTHER" id="PTHR31973:SF195">
    <property type="entry name" value="MUDR FAMILY TRANSPOSASE"/>
    <property type="match status" value="1"/>
</dbReference>
<dbReference type="EMBL" id="JACGWJ010000002">
    <property type="protein sequence ID" value="KAL0436640.1"/>
    <property type="molecule type" value="Genomic_DNA"/>
</dbReference>
<reference evidence="3" key="1">
    <citation type="submission" date="2020-06" db="EMBL/GenBank/DDBJ databases">
        <authorList>
            <person name="Li T."/>
            <person name="Hu X."/>
            <person name="Zhang T."/>
            <person name="Song X."/>
            <person name="Zhang H."/>
            <person name="Dai N."/>
            <person name="Sheng W."/>
            <person name="Hou X."/>
            <person name="Wei L."/>
        </authorList>
    </citation>
    <scope>NUCLEOTIDE SEQUENCE</scope>
    <source>
        <strain evidence="3">G02</strain>
        <tissue evidence="3">Leaf</tissue>
    </source>
</reference>
<feature type="region of interest" description="Disordered" evidence="1">
    <location>
        <begin position="36"/>
        <end position="55"/>
    </location>
</feature>
<comment type="caution">
    <text evidence="3">The sequence shown here is derived from an EMBL/GenBank/DDBJ whole genome shotgun (WGS) entry which is preliminary data.</text>
</comment>
<dbReference type="InterPro" id="IPR018289">
    <property type="entry name" value="MULE_transposase_dom"/>
</dbReference>
<sequence>MGRNICRSWPTKDSLLVVIPIYRYFYPDFGAGTSNVDADASSEPDEVDYPIPPEDGPNDVDINIMAENFAQGMSSSPEPVQTNRTTPQSFYRSMPFFDQTFSEIPADSIDVPTMKYAKFYNKNEGKLDVGMLFKNKVELIEAVKDHSIRHARREYYVTESSKTKWKVVCLHSTPGQVKQNPSYGIKHVIQTVKDHTGYDIPYQKAYSLKMAREIVYGTWESSVQKLPKYMGALKKYNPGTIVEWEHKAFQPSTGAHVIGYVFWAFAPCIEGYSLSFAIVDDESTSSWKWFLTLLSRHVIRGRRGVCLISDRHPGIIKAVREGSDFVSPHGAHRYCLRHVCSNFNTHYKNVILKDLCWRAGSEYQIRKFNRIMEEIKSQNVAAFEFLDKINKEKWTASHDGGWRTGILTTNMSECINGVLKGARRLPLTAIVEITLARTVNYFVTRERRSHAMVANGQLWTDFAYKMFNQWHQKSIDHTVTKYNHRQQSSFTKRQSDLDSILMLSKSPIENVHAAFQPLYPEDYWDTPEFRLVHDTTIRISTRPGRNQTSRIHNEMD</sequence>
<evidence type="ECO:0000313" key="3">
    <source>
        <dbReference type="EMBL" id="KAL0436640.1"/>
    </source>
</evidence>
<protein>
    <recommendedName>
        <fullName evidence="2">MULE transposase domain-containing protein</fullName>
    </recommendedName>
</protein>
<evidence type="ECO:0000259" key="2">
    <source>
        <dbReference type="Pfam" id="PF10551"/>
    </source>
</evidence>
<name>A0AAW2W5V6_SESRA</name>
<dbReference type="PANTHER" id="PTHR31973">
    <property type="entry name" value="POLYPROTEIN, PUTATIVE-RELATED"/>
    <property type="match status" value="1"/>
</dbReference>